<comment type="caution">
    <text evidence="1">The sequence shown here is derived from an EMBL/GenBank/DDBJ whole genome shotgun (WGS) entry which is preliminary data.</text>
</comment>
<organism evidence="1 2">
    <name type="scientific">Escherichia coli</name>
    <dbReference type="NCBI Taxonomy" id="562"/>
    <lineage>
        <taxon>Bacteria</taxon>
        <taxon>Pseudomonadati</taxon>
        <taxon>Pseudomonadota</taxon>
        <taxon>Gammaproteobacteria</taxon>
        <taxon>Enterobacterales</taxon>
        <taxon>Enterobacteriaceae</taxon>
        <taxon>Escherichia</taxon>
    </lineage>
</organism>
<proteinExistence type="predicted"/>
<protein>
    <submittedName>
        <fullName evidence="1">Deoxyribonuclease IV</fullName>
    </submittedName>
</protein>
<evidence type="ECO:0000313" key="1">
    <source>
        <dbReference type="EMBL" id="TXT02462.1"/>
    </source>
</evidence>
<sequence length="23" mass="2625">INPDIWAEEIAWLKAQQTEKAVA</sequence>
<accession>A0A5C9ATF2</accession>
<evidence type="ECO:0000313" key="2">
    <source>
        <dbReference type="Proteomes" id="UP000321461"/>
    </source>
</evidence>
<dbReference type="Proteomes" id="UP000321461">
    <property type="component" value="Unassembled WGS sequence"/>
</dbReference>
<dbReference type="AlphaFoldDB" id="A0A5C9ATF2"/>
<reference evidence="1 2" key="1">
    <citation type="submission" date="2019-08" db="EMBL/GenBank/DDBJ databases">
        <title>Whole genome analysis of cultivated E. coli strains isolated from CD patients and healthy donors.</title>
        <authorList>
            <person name="Siniagina M.N."/>
            <person name="Markelova M.I."/>
            <person name="Laikov A.V."/>
            <person name="Boulygina E.A."/>
            <person name="Khusnutdinova D.R."/>
            <person name="Kharchenko A."/>
            <person name="Grigoryeva T.V."/>
        </authorList>
    </citation>
    <scope>NUCLEOTIDE SEQUENCE [LARGE SCALE GENOMIC DNA]</scope>
    <source>
        <strain evidence="1 2">3_77_5</strain>
    </source>
</reference>
<feature type="non-terminal residue" evidence="1">
    <location>
        <position position="1"/>
    </location>
</feature>
<dbReference type="EMBL" id="VSBS01000163">
    <property type="protein sequence ID" value="TXT02462.1"/>
    <property type="molecule type" value="Genomic_DNA"/>
</dbReference>
<gene>
    <name evidence="1" type="ORF">FWK02_07100</name>
</gene>
<name>A0A5C9ATF2_ECOLX</name>